<sequence length="98" mass="11333">MLVVSIIANVLYYVLLIYFFVLWARFVLDLVRTFARQWRPRGFGLVLAESTYVVTDPPIRFFRRIIPPLSMGPVAIDFGWSLTMLVVIIGLYVTLSFT</sequence>
<protein>
    <submittedName>
        <fullName evidence="3">YggT family protein</fullName>
    </submittedName>
</protein>
<evidence type="ECO:0000313" key="4">
    <source>
        <dbReference type="Proteomes" id="UP000515511"/>
    </source>
</evidence>
<keyword evidence="1" id="KW-0812">Transmembrane</keyword>
<reference evidence="3" key="2">
    <citation type="journal article" date="2020" name="Microbiol. Resour. Announc.">
        <title>Antarctic desert soil bacteria exhibit high novel natural product potential, evaluated through long-read genome sequencing and comparative genomics.</title>
        <authorList>
            <person name="Benaud N."/>
            <person name="Edwards R.J."/>
            <person name="Amos T.G."/>
            <person name="D'Agostino P.M."/>
            <person name="Gutierrez-Chavez C."/>
            <person name="Montgomery K."/>
            <person name="Nicetic I."/>
            <person name="Ferrari B.C."/>
        </authorList>
    </citation>
    <scope>NUCLEOTIDE SEQUENCE</scope>
    <source>
        <strain evidence="3">INR9</strain>
    </source>
</reference>
<accession>A0A7G6Y615</accession>
<dbReference type="EMBL" id="CP043641">
    <property type="protein sequence ID" value="QNE33930.1"/>
    <property type="molecule type" value="Genomic_DNA"/>
</dbReference>
<organism evidence="3 4">
    <name type="scientific">Leifsonia shinshuensis</name>
    <dbReference type="NCBI Taxonomy" id="150026"/>
    <lineage>
        <taxon>Bacteria</taxon>
        <taxon>Bacillati</taxon>
        <taxon>Actinomycetota</taxon>
        <taxon>Actinomycetes</taxon>
        <taxon>Micrococcales</taxon>
        <taxon>Microbacteriaceae</taxon>
        <taxon>Leifsonia</taxon>
    </lineage>
</organism>
<dbReference type="AlphaFoldDB" id="A0A7G6Y615"/>
<dbReference type="GO" id="GO:0016020">
    <property type="term" value="C:membrane"/>
    <property type="evidence" value="ECO:0007669"/>
    <property type="project" value="InterPro"/>
</dbReference>
<dbReference type="Proteomes" id="UP000578352">
    <property type="component" value="Unassembled WGS sequence"/>
</dbReference>
<gene>
    <name evidence="3" type="ORF">F1C12_01410</name>
    <name evidence="2" type="ORF">HNR13_002013</name>
</gene>
<dbReference type="EMBL" id="JACCFL010000001">
    <property type="protein sequence ID" value="NYJ23726.1"/>
    <property type="molecule type" value="Genomic_DNA"/>
</dbReference>
<dbReference type="Pfam" id="PF02325">
    <property type="entry name" value="CCB3_YggT"/>
    <property type="match status" value="1"/>
</dbReference>
<reference evidence="2 5" key="3">
    <citation type="submission" date="2020-07" db="EMBL/GenBank/DDBJ databases">
        <title>Sequencing the genomes of 1000 actinobacteria strains.</title>
        <authorList>
            <person name="Klenk H.-P."/>
        </authorList>
    </citation>
    <scope>NUCLEOTIDE SEQUENCE [LARGE SCALE GENOMIC DNA]</scope>
    <source>
        <strain evidence="2 5">DSM 15165</strain>
    </source>
</reference>
<evidence type="ECO:0000313" key="3">
    <source>
        <dbReference type="EMBL" id="QNE33930.1"/>
    </source>
</evidence>
<name>A0A7G6Y615_9MICO</name>
<keyword evidence="1" id="KW-0472">Membrane</keyword>
<dbReference type="RefSeq" id="WP_179605620.1">
    <property type="nucleotide sequence ID" value="NZ_BAABEH010000001.1"/>
</dbReference>
<dbReference type="KEGG" id="lse:F1C12_01410"/>
<keyword evidence="1" id="KW-1133">Transmembrane helix</keyword>
<evidence type="ECO:0000313" key="5">
    <source>
        <dbReference type="Proteomes" id="UP000578352"/>
    </source>
</evidence>
<feature type="transmembrane region" description="Helical" evidence="1">
    <location>
        <begin position="74"/>
        <end position="95"/>
    </location>
</feature>
<evidence type="ECO:0000256" key="1">
    <source>
        <dbReference type="SAM" id="Phobius"/>
    </source>
</evidence>
<dbReference type="Proteomes" id="UP000515511">
    <property type="component" value="Chromosome"/>
</dbReference>
<proteinExistence type="predicted"/>
<reference evidence="4" key="1">
    <citation type="submission" date="2019-09" db="EMBL/GenBank/DDBJ databases">
        <title>Antimicrobial potential of Antarctic Bacteria.</title>
        <authorList>
            <person name="Benaud N."/>
            <person name="Edwards R.J."/>
            <person name="Ferrari B.C."/>
        </authorList>
    </citation>
    <scope>NUCLEOTIDE SEQUENCE [LARGE SCALE GENOMIC DNA]</scope>
    <source>
        <strain evidence="4">INR9</strain>
    </source>
</reference>
<evidence type="ECO:0000313" key="2">
    <source>
        <dbReference type="EMBL" id="NYJ23726.1"/>
    </source>
</evidence>
<dbReference type="InterPro" id="IPR003425">
    <property type="entry name" value="CCB3/YggT"/>
</dbReference>
<feature type="transmembrane region" description="Helical" evidence="1">
    <location>
        <begin position="6"/>
        <end position="28"/>
    </location>
</feature>